<dbReference type="EMBL" id="VIKS01000004">
    <property type="protein sequence ID" value="TQV88097.1"/>
    <property type="molecule type" value="Genomic_DNA"/>
</dbReference>
<keyword evidence="1" id="KW-1133">Transmembrane helix</keyword>
<comment type="caution">
    <text evidence="2">The sequence shown here is derived from an EMBL/GenBank/DDBJ whole genome shotgun (WGS) entry which is preliminary data.</text>
</comment>
<feature type="transmembrane region" description="Helical" evidence="1">
    <location>
        <begin position="180"/>
        <end position="204"/>
    </location>
</feature>
<dbReference type="GO" id="GO:0042910">
    <property type="term" value="F:xenobiotic transmembrane transporter activity"/>
    <property type="evidence" value="ECO:0007669"/>
    <property type="project" value="InterPro"/>
</dbReference>
<dbReference type="PANTHER" id="PTHR42925">
    <property type="entry name" value="MULTIDRUG AND TOXIN EFFLUX PROTEIN MATE FAMILY"/>
    <property type="match status" value="1"/>
</dbReference>
<protein>
    <submittedName>
        <fullName evidence="2">MATE family efflux transporter</fullName>
    </submittedName>
</protein>
<feature type="transmembrane region" description="Helical" evidence="1">
    <location>
        <begin position="257"/>
        <end position="283"/>
    </location>
</feature>
<feature type="transmembrane region" description="Helical" evidence="1">
    <location>
        <begin position="124"/>
        <end position="142"/>
    </location>
</feature>
<dbReference type="AlphaFoldDB" id="A0A545UF51"/>
<dbReference type="Proteomes" id="UP000315439">
    <property type="component" value="Unassembled WGS sequence"/>
</dbReference>
<dbReference type="InterPro" id="IPR002528">
    <property type="entry name" value="MATE_fam"/>
</dbReference>
<keyword evidence="3" id="KW-1185">Reference proteome</keyword>
<gene>
    <name evidence="2" type="ORF">FLL46_06105</name>
</gene>
<dbReference type="NCBIfam" id="TIGR00797">
    <property type="entry name" value="matE"/>
    <property type="match status" value="1"/>
</dbReference>
<proteinExistence type="predicted"/>
<feature type="transmembrane region" description="Helical" evidence="1">
    <location>
        <begin position="224"/>
        <end position="245"/>
    </location>
</feature>
<dbReference type="PANTHER" id="PTHR42925:SF2">
    <property type="entry name" value="NA+ DRIVEN MULTIDRUG EFFLUX PUMP"/>
    <property type="match status" value="1"/>
</dbReference>
<feature type="transmembrane region" description="Helical" evidence="1">
    <location>
        <begin position="84"/>
        <end position="104"/>
    </location>
</feature>
<dbReference type="GO" id="GO:0015297">
    <property type="term" value="F:antiporter activity"/>
    <property type="evidence" value="ECO:0007669"/>
    <property type="project" value="InterPro"/>
</dbReference>
<dbReference type="GO" id="GO:0016020">
    <property type="term" value="C:membrane"/>
    <property type="evidence" value="ECO:0007669"/>
    <property type="project" value="InterPro"/>
</dbReference>
<dbReference type="InterPro" id="IPR047135">
    <property type="entry name" value="YsiQ"/>
</dbReference>
<organism evidence="2 3">
    <name type="scientific">Aliikangiella coralliicola</name>
    <dbReference type="NCBI Taxonomy" id="2592383"/>
    <lineage>
        <taxon>Bacteria</taxon>
        <taxon>Pseudomonadati</taxon>
        <taxon>Pseudomonadota</taxon>
        <taxon>Gammaproteobacteria</taxon>
        <taxon>Oceanospirillales</taxon>
        <taxon>Pleioneaceae</taxon>
        <taxon>Aliikangiella</taxon>
    </lineage>
</organism>
<reference evidence="2 3" key="1">
    <citation type="submission" date="2019-07" db="EMBL/GenBank/DDBJ databases">
        <title>Draft genome for Aliikangiella sp. M105.</title>
        <authorList>
            <person name="Wang G."/>
        </authorList>
    </citation>
    <scope>NUCLEOTIDE SEQUENCE [LARGE SCALE GENOMIC DNA]</scope>
    <source>
        <strain evidence="2 3">M105</strain>
    </source>
</reference>
<feature type="transmembrane region" description="Helical" evidence="1">
    <location>
        <begin position="154"/>
        <end position="174"/>
    </location>
</feature>
<feature type="transmembrane region" description="Helical" evidence="1">
    <location>
        <begin position="304"/>
        <end position="323"/>
    </location>
</feature>
<dbReference type="Pfam" id="PF01554">
    <property type="entry name" value="MatE"/>
    <property type="match status" value="2"/>
</dbReference>
<feature type="transmembrane region" description="Helical" evidence="1">
    <location>
        <begin position="377"/>
        <end position="394"/>
    </location>
</feature>
<evidence type="ECO:0000256" key="1">
    <source>
        <dbReference type="SAM" id="Phobius"/>
    </source>
</evidence>
<keyword evidence="1" id="KW-0812">Transmembrane</keyword>
<evidence type="ECO:0000313" key="3">
    <source>
        <dbReference type="Proteomes" id="UP000315439"/>
    </source>
</evidence>
<dbReference type="RefSeq" id="WP_142892606.1">
    <property type="nucleotide sequence ID" value="NZ_ML660162.1"/>
</dbReference>
<feature type="transmembrane region" description="Helical" evidence="1">
    <location>
        <begin position="400"/>
        <end position="420"/>
    </location>
</feature>
<sequence length="435" mass="48156">MNTQFKILLAASIPIAIQTLLFSSKSIIDVFLLSDLGADNVSAIGIANRICTMICIFLVGVSTGGHYVTSQCTHEKNKLHSSTTLLLIVSLVFCLLICAGIYYANAYLIYLSTTKHEIIELTQSYLLVVNYMFLCLAICSVISGYLRILGHVKFVSSASVLGVLTNLIISYYLITDYDLGIMGAAYGTLFSAILETLLIALFLVYRKTAFFRLQGINIKQIRIILYQSLTSSAGSMLWAVGAFILHSLISSTSENSMYMMAIISPIESIALCFCLGLSIATSIEIGKSIGANDRRSTYEIAKASFFLSTLVTVSIVSALLIFENSVFELFSEQNLSRKFFHDFYLIAIFSIILKSFNIVLISGVIRSGGDANYCLKLDFLTQWLIAIPAAYLLGKMGYPGTSLLLVILVEEVIKSLFAYYRFLSDRWRTNLSHMF</sequence>
<dbReference type="OrthoDB" id="9806302at2"/>
<evidence type="ECO:0000313" key="2">
    <source>
        <dbReference type="EMBL" id="TQV88097.1"/>
    </source>
</evidence>
<feature type="transmembrane region" description="Helical" evidence="1">
    <location>
        <begin position="343"/>
        <end position="365"/>
    </location>
</feature>
<accession>A0A545UF51</accession>
<name>A0A545UF51_9GAMM</name>
<feature type="transmembrane region" description="Helical" evidence="1">
    <location>
        <begin position="42"/>
        <end position="63"/>
    </location>
</feature>
<keyword evidence="1" id="KW-0472">Membrane</keyword>